<dbReference type="OrthoDB" id="6764673at2759"/>
<proteinExistence type="predicted"/>
<gene>
    <name evidence="1" type="ORF">FKW44_010512</name>
</gene>
<keyword evidence="2" id="KW-1185">Reference proteome</keyword>
<sequence>MGKVCVAPGCKSGYKPKAMRGKRDGFICSPRDESLRQLWTKAVLRKKIDTFKTFCVV</sequence>
<dbReference type="EMBL" id="CP045896">
    <property type="protein sequence ID" value="QQP49744.1"/>
    <property type="molecule type" value="Genomic_DNA"/>
</dbReference>
<dbReference type="AlphaFoldDB" id="A0A7T8HGP7"/>
<protein>
    <submittedName>
        <fullName evidence="1">LOC100212901</fullName>
    </submittedName>
</protein>
<evidence type="ECO:0000313" key="2">
    <source>
        <dbReference type="Proteomes" id="UP000595437"/>
    </source>
</evidence>
<accession>A0A7T8HGP7</accession>
<organism evidence="1 2">
    <name type="scientific">Caligus rogercresseyi</name>
    <name type="common">Sea louse</name>
    <dbReference type="NCBI Taxonomy" id="217165"/>
    <lineage>
        <taxon>Eukaryota</taxon>
        <taxon>Metazoa</taxon>
        <taxon>Ecdysozoa</taxon>
        <taxon>Arthropoda</taxon>
        <taxon>Crustacea</taxon>
        <taxon>Multicrustacea</taxon>
        <taxon>Hexanauplia</taxon>
        <taxon>Copepoda</taxon>
        <taxon>Siphonostomatoida</taxon>
        <taxon>Caligidae</taxon>
        <taxon>Caligus</taxon>
    </lineage>
</organism>
<reference evidence="2" key="1">
    <citation type="submission" date="2021-01" db="EMBL/GenBank/DDBJ databases">
        <title>Caligus Genome Assembly.</title>
        <authorList>
            <person name="Gallardo-Escarate C."/>
        </authorList>
    </citation>
    <scope>NUCLEOTIDE SEQUENCE [LARGE SCALE GENOMIC DNA]</scope>
</reference>
<evidence type="ECO:0000313" key="1">
    <source>
        <dbReference type="EMBL" id="QQP49744.1"/>
    </source>
</evidence>
<dbReference type="Proteomes" id="UP000595437">
    <property type="component" value="Chromosome 7"/>
</dbReference>
<name>A0A7T8HGP7_CALRO</name>